<dbReference type="InterPro" id="IPR000305">
    <property type="entry name" value="GIY-YIG_endonuc"/>
</dbReference>
<dbReference type="SUPFAM" id="SSF82771">
    <property type="entry name" value="GIY-YIG endonuclease"/>
    <property type="match status" value="1"/>
</dbReference>
<accession>A0A1G2QA11</accession>
<dbReference type="Gene3D" id="3.30.420.340">
    <property type="entry name" value="UvrC, RNAse H endonuclease domain"/>
    <property type="match status" value="1"/>
</dbReference>
<dbReference type="EMBL" id="MHTG01000031">
    <property type="protein sequence ID" value="OHA56781.1"/>
    <property type="molecule type" value="Genomic_DNA"/>
</dbReference>
<dbReference type="PANTHER" id="PTHR30562:SF1">
    <property type="entry name" value="UVRABC SYSTEM PROTEIN C"/>
    <property type="match status" value="1"/>
</dbReference>
<dbReference type="InterPro" id="IPR047296">
    <property type="entry name" value="GIY-YIG_UvrC_Cho"/>
</dbReference>
<dbReference type="Pfam" id="PF08459">
    <property type="entry name" value="UvrC_RNaseH_dom"/>
    <property type="match status" value="1"/>
</dbReference>
<feature type="domain" description="GIY-YIG" evidence="2">
    <location>
        <begin position="13"/>
        <end position="93"/>
    </location>
</feature>
<evidence type="ECO:0000259" key="1">
    <source>
        <dbReference type="PROSITE" id="PS50151"/>
    </source>
</evidence>
<dbReference type="GO" id="GO:0006289">
    <property type="term" value="P:nucleotide-excision repair"/>
    <property type="evidence" value="ECO:0007669"/>
    <property type="project" value="InterPro"/>
</dbReference>
<proteinExistence type="predicted"/>
<organism evidence="4 5">
    <name type="scientific">Candidatus Vogelbacteria bacterium GWA1_51_14</name>
    <dbReference type="NCBI Taxonomy" id="1802435"/>
    <lineage>
        <taxon>Bacteria</taxon>
        <taxon>Candidatus Vogeliibacteriota</taxon>
    </lineage>
</organism>
<dbReference type="PROSITE" id="PS50151">
    <property type="entry name" value="UVR"/>
    <property type="match status" value="1"/>
</dbReference>
<dbReference type="Proteomes" id="UP000176494">
    <property type="component" value="Unassembled WGS sequence"/>
</dbReference>
<dbReference type="SUPFAM" id="SSF46600">
    <property type="entry name" value="C-terminal UvrC-binding domain of UvrB"/>
    <property type="match status" value="1"/>
</dbReference>
<dbReference type="PROSITE" id="PS50164">
    <property type="entry name" value="GIY_YIG"/>
    <property type="match status" value="1"/>
</dbReference>
<name>A0A1G2QA11_9BACT</name>
<evidence type="ECO:0000259" key="3">
    <source>
        <dbReference type="PROSITE" id="PS50165"/>
    </source>
</evidence>
<dbReference type="GO" id="GO:0009380">
    <property type="term" value="C:excinuclease repair complex"/>
    <property type="evidence" value="ECO:0007669"/>
    <property type="project" value="TreeGrafter"/>
</dbReference>
<protein>
    <recommendedName>
        <fullName evidence="6">Excinuclease ABC subunit C</fullName>
    </recommendedName>
</protein>
<dbReference type="PANTHER" id="PTHR30562">
    <property type="entry name" value="UVRC/OXIDOREDUCTASE"/>
    <property type="match status" value="1"/>
</dbReference>
<dbReference type="InterPro" id="IPR001943">
    <property type="entry name" value="UVR_dom"/>
</dbReference>
<dbReference type="CDD" id="cd10434">
    <property type="entry name" value="GIY-YIG_UvrC_Cho"/>
    <property type="match status" value="1"/>
</dbReference>
<dbReference type="InterPro" id="IPR050066">
    <property type="entry name" value="UvrABC_protein_C"/>
</dbReference>
<dbReference type="Gene3D" id="4.10.860.10">
    <property type="entry name" value="UVR domain"/>
    <property type="match status" value="1"/>
</dbReference>
<sequence length="413" mass="46905">MTSQEIKKLNLPDGPGVYFFKQGREIVYIGKATSLRDRVRSYFIGDIGEVRGPKIGAMLEQANKLGWKTADSVLEALLLETELIKKYQPKYNSREKDDKSYWHVVITKEDFPRVLMLRAKDLPAISYQISVIHGPFPNSKELKEALKLIRKIFPYRDKCLPRAESRGEYKIGKLCFNRQLGLCPGVCTGEISKTDYAKIVRNLKLFFQGKKGAVVKNLKQEMKRLAKAREFERAAKIRNQIFALNHIRDVALIGKQPNYDRGEFRIEAYDIAHTGGKEVVGVMTVVVAGEPAKSEYRKFKIKEGRNDDVANLREIISRRLGHPEWPAPGLVVVDGGRAQLRAATNLLAEAGVIWPVTAVVKDERHRARQILGDRALITGREDEVILANAEAHRFGLKWHRECRSHLGRGRNLV</sequence>
<dbReference type="Gene3D" id="3.40.1440.10">
    <property type="entry name" value="GIY-YIG endonuclease"/>
    <property type="match status" value="1"/>
</dbReference>
<dbReference type="Pfam" id="PF02151">
    <property type="entry name" value="UVR"/>
    <property type="match status" value="1"/>
</dbReference>
<dbReference type="PROSITE" id="PS50165">
    <property type="entry name" value="UVRC"/>
    <property type="match status" value="1"/>
</dbReference>
<evidence type="ECO:0000313" key="4">
    <source>
        <dbReference type="EMBL" id="OHA56781.1"/>
    </source>
</evidence>
<feature type="domain" description="UvrC family homology region profile" evidence="3">
    <location>
        <begin position="232"/>
        <end position="347"/>
    </location>
</feature>
<gene>
    <name evidence="4" type="ORF">A2114_01525</name>
</gene>
<dbReference type="SMART" id="SM00465">
    <property type="entry name" value="GIYc"/>
    <property type="match status" value="1"/>
</dbReference>
<dbReference type="AlphaFoldDB" id="A0A1G2QA11"/>
<dbReference type="InterPro" id="IPR035901">
    <property type="entry name" value="GIY-YIG_endonuc_sf"/>
</dbReference>
<dbReference type="InterPro" id="IPR036876">
    <property type="entry name" value="UVR_dom_sf"/>
</dbReference>
<dbReference type="InterPro" id="IPR038476">
    <property type="entry name" value="UvrC_RNase_H_dom_sf"/>
</dbReference>
<evidence type="ECO:0000313" key="5">
    <source>
        <dbReference type="Proteomes" id="UP000176494"/>
    </source>
</evidence>
<comment type="caution">
    <text evidence="4">The sequence shown here is derived from an EMBL/GenBank/DDBJ whole genome shotgun (WGS) entry which is preliminary data.</text>
</comment>
<evidence type="ECO:0000259" key="2">
    <source>
        <dbReference type="PROSITE" id="PS50164"/>
    </source>
</evidence>
<dbReference type="GO" id="GO:0009381">
    <property type="term" value="F:excinuclease ABC activity"/>
    <property type="evidence" value="ECO:0007669"/>
    <property type="project" value="InterPro"/>
</dbReference>
<dbReference type="STRING" id="1802435.A2114_01525"/>
<evidence type="ECO:0008006" key="6">
    <source>
        <dbReference type="Google" id="ProtNLM"/>
    </source>
</evidence>
<dbReference type="InterPro" id="IPR001162">
    <property type="entry name" value="UvrC_RNase_H_dom"/>
</dbReference>
<feature type="domain" description="UVR" evidence="1">
    <location>
        <begin position="212"/>
        <end position="247"/>
    </location>
</feature>
<reference evidence="4 5" key="1">
    <citation type="journal article" date="2016" name="Nat. Commun.">
        <title>Thousands of microbial genomes shed light on interconnected biogeochemical processes in an aquifer system.</title>
        <authorList>
            <person name="Anantharaman K."/>
            <person name="Brown C.T."/>
            <person name="Hug L.A."/>
            <person name="Sharon I."/>
            <person name="Castelle C.J."/>
            <person name="Probst A.J."/>
            <person name="Thomas B.C."/>
            <person name="Singh A."/>
            <person name="Wilkins M.J."/>
            <person name="Karaoz U."/>
            <person name="Brodie E.L."/>
            <person name="Williams K.H."/>
            <person name="Hubbard S.S."/>
            <person name="Banfield J.F."/>
        </authorList>
    </citation>
    <scope>NUCLEOTIDE SEQUENCE [LARGE SCALE GENOMIC DNA]</scope>
</reference>